<dbReference type="EMBL" id="BARS01046499">
    <property type="protein sequence ID" value="GAG30007.1"/>
    <property type="molecule type" value="Genomic_DNA"/>
</dbReference>
<organism evidence="1">
    <name type="scientific">marine sediment metagenome</name>
    <dbReference type="NCBI Taxonomy" id="412755"/>
    <lineage>
        <taxon>unclassified sequences</taxon>
        <taxon>metagenomes</taxon>
        <taxon>ecological metagenomes</taxon>
    </lineage>
</organism>
<sequence length="83" mass="9430">DLNWRKFVLAFDKTPLEVLNSGPEDSLRSMRTQYRKLLSQAGRDETDAKVVTLAWHVVVDLDLRKQGLLGRKGDGSVKDSMKE</sequence>
<dbReference type="AlphaFoldDB" id="X0X3P4"/>
<comment type="caution">
    <text evidence="1">The sequence shown here is derived from an EMBL/GenBank/DDBJ whole genome shotgun (WGS) entry which is preliminary data.</text>
</comment>
<accession>X0X3P4</accession>
<proteinExistence type="predicted"/>
<evidence type="ECO:0000313" key="1">
    <source>
        <dbReference type="EMBL" id="GAG30007.1"/>
    </source>
</evidence>
<protein>
    <submittedName>
        <fullName evidence="1">Uncharacterized protein</fullName>
    </submittedName>
</protein>
<name>X0X3P4_9ZZZZ</name>
<feature type="non-terminal residue" evidence="1">
    <location>
        <position position="1"/>
    </location>
</feature>
<reference evidence="1" key="1">
    <citation type="journal article" date="2014" name="Front. Microbiol.">
        <title>High frequency of phylogenetically diverse reductive dehalogenase-homologous genes in deep subseafloor sedimentary metagenomes.</title>
        <authorList>
            <person name="Kawai M."/>
            <person name="Futagami T."/>
            <person name="Toyoda A."/>
            <person name="Takaki Y."/>
            <person name="Nishi S."/>
            <person name="Hori S."/>
            <person name="Arai W."/>
            <person name="Tsubouchi T."/>
            <person name="Morono Y."/>
            <person name="Uchiyama I."/>
            <person name="Ito T."/>
            <person name="Fujiyama A."/>
            <person name="Inagaki F."/>
            <person name="Takami H."/>
        </authorList>
    </citation>
    <scope>NUCLEOTIDE SEQUENCE</scope>
    <source>
        <strain evidence="1">Expedition CK06-06</strain>
    </source>
</reference>
<gene>
    <name evidence="1" type="ORF">S01H1_69993</name>
</gene>